<dbReference type="Proteomes" id="UP000694565">
    <property type="component" value="Unplaced"/>
</dbReference>
<evidence type="ECO:0000256" key="5">
    <source>
        <dbReference type="ARBA" id="ARBA00023002"/>
    </source>
</evidence>
<dbReference type="GeneTree" id="ENSGT00940000156592"/>
<dbReference type="GO" id="GO:0016491">
    <property type="term" value="F:oxidoreductase activity"/>
    <property type="evidence" value="ECO:0007669"/>
    <property type="project" value="UniProtKB-KW"/>
</dbReference>
<dbReference type="FunFam" id="3.40.50.720:FF:000112">
    <property type="entry name" value="Enoyl-[acyl-carrier-protein] reductase 1, mitochondrial"/>
    <property type="match status" value="1"/>
</dbReference>
<keyword evidence="6" id="KW-0496">Mitochondrion</keyword>
<keyword evidence="4" id="KW-0809">Transit peptide</keyword>
<dbReference type="InterPro" id="IPR036291">
    <property type="entry name" value="NAD(P)-bd_dom_sf"/>
</dbReference>
<dbReference type="PANTHER" id="PTHR43981:SF9">
    <property type="entry name" value="ENOYL-[ACYL-CARRIER-PROTEIN] REDUCTASE, MITOCHONDRIAL"/>
    <property type="match status" value="1"/>
</dbReference>
<evidence type="ECO:0000259" key="7">
    <source>
        <dbReference type="Pfam" id="PF00107"/>
    </source>
</evidence>
<dbReference type="InterPro" id="IPR051034">
    <property type="entry name" value="Mito_Enoyl-ACP_Reductase"/>
</dbReference>
<evidence type="ECO:0000256" key="4">
    <source>
        <dbReference type="ARBA" id="ARBA00022946"/>
    </source>
</evidence>
<evidence type="ECO:0000256" key="6">
    <source>
        <dbReference type="ARBA" id="ARBA00023128"/>
    </source>
</evidence>
<accession>A0A8C2X6F2</accession>
<evidence type="ECO:0000256" key="1">
    <source>
        <dbReference type="ARBA" id="ARBA00004173"/>
    </source>
</evidence>
<dbReference type="Ensembl" id="ENSCLMT00005014093.1">
    <property type="protein sequence ID" value="ENSCLMP00005013165.1"/>
    <property type="gene ID" value="ENSCLMG00005006881.1"/>
</dbReference>
<gene>
    <name evidence="8" type="primary">mecr</name>
</gene>
<proteinExistence type="inferred from homology"/>
<dbReference type="AlphaFoldDB" id="A0A8C2X6F2"/>
<keyword evidence="3" id="KW-0521">NADP</keyword>
<evidence type="ECO:0000313" key="9">
    <source>
        <dbReference type="Proteomes" id="UP000694565"/>
    </source>
</evidence>
<keyword evidence="9" id="KW-1185">Reference proteome</keyword>
<dbReference type="InterPro" id="IPR013149">
    <property type="entry name" value="ADH-like_C"/>
</dbReference>
<protein>
    <submittedName>
        <fullName evidence="8">Mitochondrial trans-2-enoyl-CoA reductase</fullName>
    </submittedName>
</protein>
<organism evidence="8 9">
    <name type="scientific">Cyclopterus lumpus</name>
    <name type="common">Lumpsucker</name>
    <dbReference type="NCBI Taxonomy" id="8103"/>
    <lineage>
        <taxon>Eukaryota</taxon>
        <taxon>Metazoa</taxon>
        <taxon>Chordata</taxon>
        <taxon>Craniata</taxon>
        <taxon>Vertebrata</taxon>
        <taxon>Euteleostomi</taxon>
        <taxon>Actinopterygii</taxon>
        <taxon>Neopterygii</taxon>
        <taxon>Teleostei</taxon>
        <taxon>Neoteleostei</taxon>
        <taxon>Acanthomorphata</taxon>
        <taxon>Eupercaria</taxon>
        <taxon>Perciformes</taxon>
        <taxon>Cottioidei</taxon>
        <taxon>Cottales</taxon>
        <taxon>Cyclopteridae</taxon>
        <taxon>Cyclopterus</taxon>
    </lineage>
</organism>
<dbReference type="PANTHER" id="PTHR43981">
    <property type="entry name" value="ENOYL-[ACYL-CARRIER-PROTEIN] REDUCTASE, MITOCHONDRIAL"/>
    <property type="match status" value="1"/>
</dbReference>
<dbReference type="SUPFAM" id="SSF51735">
    <property type="entry name" value="NAD(P)-binding Rossmann-fold domains"/>
    <property type="match status" value="1"/>
</dbReference>
<dbReference type="GO" id="GO:0006631">
    <property type="term" value="P:fatty acid metabolic process"/>
    <property type="evidence" value="ECO:0007669"/>
    <property type="project" value="TreeGrafter"/>
</dbReference>
<comment type="similarity">
    <text evidence="2">Belongs to the zinc-containing alcohol dehydrogenase family. Quinone oxidoreductase subfamily.</text>
</comment>
<sequence>PFNFLIKYKSKWRLEDGDSVIQNAANSGVGQAVIQIAAARGISTINVVRDRPEFTQLSDRLKAMGGTHVIKEEVLRRPEMKELFKICPKPKLALNGVGGNSATELLRHLQYGGSMVTYGGMAKKPVTVPVSALIFKDVKVRGFWVTQWKRDHSSDGKAFRAMLDELCLLVQQGQLTAPACTEVGLQDYSEALDTAMQPFTSAKQVLIM</sequence>
<comment type="subcellular location">
    <subcellularLocation>
        <location evidence="1">Mitochondrion</location>
    </subcellularLocation>
</comment>
<dbReference type="GO" id="GO:0005739">
    <property type="term" value="C:mitochondrion"/>
    <property type="evidence" value="ECO:0007669"/>
    <property type="project" value="UniProtKB-SubCell"/>
</dbReference>
<reference evidence="8" key="2">
    <citation type="submission" date="2025-09" db="UniProtKB">
        <authorList>
            <consortium name="Ensembl"/>
        </authorList>
    </citation>
    <scope>IDENTIFICATION</scope>
</reference>
<name>A0A8C2X6F2_CYCLU</name>
<dbReference type="Pfam" id="PF00107">
    <property type="entry name" value="ADH_zinc_N"/>
    <property type="match status" value="1"/>
</dbReference>
<evidence type="ECO:0000256" key="2">
    <source>
        <dbReference type="ARBA" id="ARBA00010371"/>
    </source>
</evidence>
<dbReference type="Gene3D" id="3.40.50.720">
    <property type="entry name" value="NAD(P)-binding Rossmann-like Domain"/>
    <property type="match status" value="1"/>
</dbReference>
<feature type="domain" description="Alcohol dehydrogenase-like C-terminal" evidence="7">
    <location>
        <begin position="28"/>
        <end position="149"/>
    </location>
</feature>
<dbReference type="CDD" id="cd08290">
    <property type="entry name" value="ETR"/>
    <property type="match status" value="1"/>
</dbReference>
<keyword evidence="5" id="KW-0560">Oxidoreductase</keyword>
<reference evidence="8" key="1">
    <citation type="submission" date="2025-08" db="UniProtKB">
        <authorList>
            <consortium name="Ensembl"/>
        </authorList>
    </citation>
    <scope>IDENTIFICATION</scope>
</reference>
<evidence type="ECO:0000256" key="3">
    <source>
        <dbReference type="ARBA" id="ARBA00022857"/>
    </source>
</evidence>
<evidence type="ECO:0000313" key="8">
    <source>
        <dbReference type="Ensembl" id="ENSCLMP00005013165.1"/>
    </source>
</evidence>